<dbReference type="Proteomes" id="UP001177670">
    <property type="component" value="Unassembled WGS sequence"/>
</dbReference>
<evidence type="ECO:0000313" key="2">
    <source>
        <dbReference type="Proteomes" id="UP001177670"/>
    </source>
</evidence>
<accession>A0AA40FLQ8</accession>
<organism evidence="1 2">
    <name type="scientific">Melipona bicolor</name>
    <dbReference type="NCBI Taxonomy" id="60889"/>
    <lineage>
        <taxon>Eukaryota</taxon>
        <taxon>Metazoa</taxon>
        <taxon>Ecdysozoa</taxon>
        <taxon>Arthropoda</taxon>
        <taxon>Hexapoda</taxon>
        <taxon>Insecta</taxon>
        <taxon>Pterygota</taxon>
        <taxon>Neoptera</taxon>
        <taxon>Endopterygota</taxon>
        <taxon>Hymenoptera</taxon>
        <taxon>Apocrita</taxon>
        <taxon>Aculeata</taxon>
        <taxon>Apoidea</taxon>
        <taxon>Anthophila</taxon>
        <taxon>Apidae</taxon>
        <taxon>Melipona</taxon>
    </lineage>
</organism>
<keyword evidence="2" id="KW-1185">Reference proteome</keyword>
<comment type="caution">
    <text evidence="1">The sequence shown here is derived from an EMBL/GenBank/DDBJ whole genome shotgun (WGS) entry which is preliminary data.</text>
</comment>
<sequence length="73" mass="8018">MSENIYKLAHVRNMPGRVKRCCDNTLCKLSVRMFVASARGESMGLQHSPVKAGLGKLGLAAGIWRQSEAESDR</sequence>
<name>A0AA40FLQ8_9HYME</name>
<evidence type="ECO:0000313" key="1">
    <source>
        <dbReference type="EMBL" id="KAK1121056.1"/>
    </source>
</evidence>
<dbReference type="EMBL" id="JAHYIQ010000028">
    <property type="protein sequence ID" value="KAK1121056.1"/>
    <property type="molecule type" value="Genomic_DNA"/>
</dbReference>
<dbReference type="AlphaFoldDB" id="A0AA40FLQ8"/>
<gene>
    <name evidence="1" type="ORF">K0M31_010837</name>
</gene>
<reference evidence="1" key="1">
    <citation type="submission" date="2021-10" db="EMBL/GenBank/DDBJ databases">
        <title>Melipona bicolor Genome sequencing and assembly.</title>
        <authorList>
            <person name="Araujo N.S."/>
            <person name="Arias M.C."/>
        </authorList>
    </citation>
    <scope>NUCLEOTIDE SEQUENCE</scope>
    <source>
        <strain evidence="1">USP_2M_L1-L4_2017</strain>
        <tissue evidence="1">Whole body</tissue>
    </source>
</reference>
<protein>
    <submittedName>
        <fullName evidence="1">Uncharacterized protein</fullName>
    </submittedName>
</protein>
<proteinExistence type="predicted"/>